<dbReference type="Gene3D" id="3.40.1350.10">
    <property type="match status" value="1"/>
</dbReference>
<dbReference type="InterPro" id="IPR013498">
    <property type="entry name" value="Topo_IA_Znf"/>
</dbReference>
<sequence>MSNNVEVKEMFQDVELPASLQNFAYGMLALVFLILVLGVAFQMLQHYKRESKLAKSGMKDIDKMDGFQFEEYLKVIFKKLGYRSTVTKKSGDFGVDLLLKSENKTIAIQAKRYGFKNKVSLKAVQEVYAGGTYYLADERWVVTNAFFTKSALELAKACNVRLVNRHELQELILKLKPEKTPKQVRSEVSPEEKVCPECKSKLKLRTKNNSEFYGCSNYPVCNYTASFTIFHSM</sequence>
<protein>
    <submittedName>
        <fullName evidence="4">Restriction system protein</fullName>
    </submittedName>
</protein>
<evidence type="ECO:0000313" key="5">
    <source>
        <dbReference type="Proteomes" id="UP000199735"/>
    </source>
</evidence>
<evidence type="ECO:0000259" key="2">
    <source>
        <dbReference type="Pfam" id="PF01396"/>
    </source>
</evidence>
<gene>
    <name evidence="4" type="ORF">SAMN04489762_3401</name>
</gene>
<dbReference type="Pfam" id="PF04471">
    <property type="entry name" value="Mrr_cat"/>
    <property type="match status" value="1"/>
</dbReference>
<dbReference type="GO" id="GO:0003677">
    <property type="term" value="F:DNA binding"/>
    <property type="evidence" value="ECO:0007669"/>
    <property type="project" value="InterPro"/>
</dbReference>
<dbReference type="Proteomes" id="UP000199735">
    <property type="component" value="Unassembled WGS sequence"/>
</dbReference>
<dbReference type="GO" id="GO:0005694">
    <property type="term" value="C:chromosome"/>
    <property type="evidence" value="ECO:0007669"/>
    <property type="project" value="InterPro"/>
</dbReference>
<evidence type="ECO:0000259" key="3">
    <source>
        <dbReference type="Pfam" id="PF04471"/>
    </source>
</evidence>
<keyword evidence="1" id="KW-0812">Transmembrane</keyword>
<dbReference type="Pfam" id="PF01396">
    <property type="entry name" value="Zn_ribbon_Top1"/>
    <property type="match status" value="1"/>
</dbReference>
<dbReference type="InterPro" id="IPR007560">
    <property type="entry name" value="Restrct_endonuc_IV_Mrr"/>
</dbReference>
<proteinExistence type="predicted"/>
<keyword evidence="1" id="KW-1133">Transmembrane helix</keyword>
<feature type="domain" description="Restriction endonuclease type IV Mrr" evidence="3">
    <location>
        <begin position="61"/>
        <end position="172"/>
    </location>
</feature>
<dbReference type="SUPFAM" id="SSF57783">
    <property type="entry name" value="Zinc beta-ribbon"/>
    <property type="match status" value="1"/>
</dbReference>
<name>A0AAX2EJP0_9BACI</name>
<dbReference type="PANTHER" id="PTHR30015">
    <property type="entry name" value="MRR RESTRICTION SYSTEM PROTEIN"/>
    <property type="match status" value="1"/>
</dbReference>
<evidence type="ECO:0000256" key="1">
    <source>
        <dbReference type="SAM" id="Phobius"/>
    </source>
</evidence>
<dbReference type="EMBL" id="FOCD01000006">
    <property type="protein sequence ID" value="SEO06716.1"/>
    <property type="molecule type" value="Genomic_DNA"/>
</dbReference>
<organism evidence="4 5">
    <name type="scientific">Terribacillus saccharophilus</name>
    <dbReference type="NCBI Taxonomy" id="361277"/>
    <lineage>
        <taxon>Bacteria</taxon>
        <taxon>Bacillati</taxon>
        <taxon>Bacillota</taxon>
        <taxon>Bacilli</taxon>
        <taxon>Bacillales</taxon>
        <taxon>Bacillaceae</taxon>
        <taxon>Terribacillus</taxon>
    </lineage>
</organism>
<dbReference type="InterPro" id="IPR011856">
    <property type="entry name" value="tRNA_endonuc-like_dom_sf"/>
</dbReference>
<dbReference type="Gene3D" id="3.30.65.10">
    <property type="entry name" value="Bacterial Topoisomerase I, domain 1"/>
    <property type="match status" value="1"/>
</dbReference>
<dbReference type="GO" id="GO:0015666">
    <property type="term" value="F:restriction endodeoxyribonuclease activity"/>
    <property type="evidence" value="ECO:0007669"/>
    <property type="project" value="TreeGrafter"/>
</dbReference>
<dbReference type="PANTHER" id="PTHR30015:SF6">
    <property type="entry name" value="SLL1429 PROTEIN"/>
    <property type="match status" value="1"/>
</dbReference>
<dbReference type="InterPro" id="IPR011335">
    <property type="entry name" value="Restrct_endonuc-II-like"/>
</dbReference>
<evidence type="ECO:0000313" key="4">
    <source>
        <dbReference type="EMBL" id="SEO06716.1"/>
    </source>
</evidence>
<dbReference type="GO" id="GO:0006265">
    <property type="term" value="P:DNA topological change"/>
    <property type="evidence" value="ECO:0007669"/>
    <property type="project" value="InterPro"/>
</dbReference>
<accession>A0AAX2EJP0</accession>
<dbReference type="GO" id="GO:0003916">
    <property type="term" value="F:DNA topoisomerase activity"/>
    <property type="evidence" value="ECO:0007669"/>
    <property type="project" value="InterPro"/>
</dbReference>
<dbReference type="AlphaFoldDB" id="A0AAX2EJP0"/>
<feature type="domain" description="DNA topoisomerase type IA zn finger" evidence="2">
    <location>
        <begin position="194"/>
        <end position="226"/>
    </location>
</feature>
<comment type="caution">
    <text evidence="4">The sequence shown here is derived from an EMBL/GenBank/DDBJ whole genome shotgun (WGS) entry which is preliminary data.</text>
</comment>
<reference evidence="4 5" key="1">
    <citation type="submission" date="2016-10" db="EMBL/GenBank/DDBJ databases">
        <authorList>
            <person name="Varghese N."/>
            <person name="Submissions S."/>
        </authorList>
    </citation>
    <scope>NUCLEOTIDE SEQUENCE [LARGE SCALE GENOMIC DNA]</scope>
    <source>
        <strain evidence="4 5">DSM 21619</strain>
    </source>
</reference>
<feature type="transmembrane region" description="Helical" evidence="1">
    <location>
        <begin position="23"/>
        <end position="44"/>
    </location>
</feature>
<dbReference type="GO" id="GO:0009307">
    <property type="term" value="P:DNA restriction-modification system"/>
    <property type="evidence" value="ECO:0007669"/>
    <property type="project" value="InterPro"/>
</dbReference>
<dbReference type="InterPro" id="IPR052906">
    <property type="entry name" value="Type_IV_Methyl-Rstrct_Enzyme"/>
</dbReference>
<keyword evidence="1" id="KW-0472">Membrane</keyword>
<dbReference type="SUPFAM" id="SSF52980">
    <property type="entry name" value="Restriction endonuclease-like"/>
    <property type="match status" value="1"/>
</dbReference>